<feature type="transmembrane region" description="Helical" evidence="1">
    <location>
        <begin position="27"/>
        <end position="46"/>
    </location>
</feature>
<evidence type="ECO:0000256" key="1">
    <source>
        <dbReference type="SAM" id="Phobius"/>
    </source>
</evidence>
<dbReference type="Proteomes" id="UP001596052">
    <property type="component" value="Unassembled WGS sequence"/>
</dbReference>
<proteinExistence type="predicted"/>
<organism evidence="2 3">
    <name type="scientific">Prosthecobacter fluviatilis</name>
    <dbReference type="NCBI Taxonomy" id="445931"/>
    <lineage>
        <taxon>Bacteria</taxon>
        <taxon>Pseudomonadati</taxon>
        <taxon>Verrucomicrobiota</taxon>
        <taxon>Verrucomicrobiia</taxon>
        <taxon>Verrucomicrobiales</taxon>
        <taxon>Verrucomicrobiaceae</taxon>
        <taxon>Prosthecobacter</taxon>
    </lineage>
</organism>
<protein>
    <submittedName>
        <fullName evidence="2">Uncharacterized protein</fullName>
    </submittedName>
</protein>
<reference evidence="3" key="1">
    <citation type="journal article" date="2019" name="Int. J. Syst. Evol. Microbiol.">
        <title>The Global Catalogue of Microorganisms (GCM) 10K type strain sequencing project: providing services to taxonomists for standard genome sequencing and annotation.</title>
        <authorList>
            <consortium name="The Broad Institute Genomics Platform"/>
            <consortium name="The Broad Institute Genome Sequencing Center for Infectious Disease"/>
            <person name="Wu L."/>
            <person name="Ma J."/>
        </authorList>
    </citation>
    <scope>NUCLEOTIDE SEQUENCE [LARGE SCALE GENOMIC DNA]</scope>
    <source>
        <strain evidence="3">CGMCC 4.1469</strain>
    </source>
</reference>
<name>A0ABW0KV14_9BACT</name>
<keyword evidence="1" id="KW-1133">Transmembrane helix</keyword>
<keyword evidence="1" id="KW-0812">Transmembrane</keyword>
<evidence type="ECO:0000313" key="2">
    <source>
        <dbReference type="EMBL" id="MFC5457219.1"/>
    </source>
</evidence>
<accession>A0ABW0KV14</accession>
<keyword evidence="3" id="KW-1185">Reference proteome</keyword>
<keyword evidence="1" id="KW-0472">Membrane</keyword>
<gene>
    <name evidence="2" type="ORF">ACFQDI_20285</name>
</gene>
<comment type="caution">
    <text evidence="2">The sequence shown here is derived from an EMBL/GenBank/DDBJ whole genome shotgun (WGS) entry which is preliminary data.</text>
</comment>
<dbReference type="RefSeq" id="WP_377170276.1">
    <property type="nucleotide sequence ID" value="NZ_JBHSMQ010000009.1"/>
</dbReference>
<evidence type="ECO:0000313" key="3">
    <source>
        <dbReference type="Proteomes" id="UP001596052"/>
    </source>
</evidence>
<dbReference type="EMBL" id="JBHSMQ010000009">
    <property type="protein sequence ID" value="MFC5457219.1"/>
    <property type="molecule type" value="Genomic_DNA"/>
</dbReference>
<sequence>MTSPLPSFTFDESAPVPARRVTHPEDTVSAIIYASVVILLVGRVLLQVLG</sequence>